<dbReference type="Proteomes" id="UP000307380">
    <property type="component" value="Unassembled WGS sequence"/>
</dbReference>
<accession>A0A4S4FP32</accession>
<evidence type="ECO:0008006" key="3">
    <source>
        <dbReference type="Google" id="ProtNLM"/>
    </source>
</evidence>
<dbReference type="Pfam" id="PF11534">
    <property type="entry name" value="HTHP"/>
    <property type="match status" value="1"/>
</dbReference>
<protein>
    <recommendedName>
        <fullName evidence="3">Hexameric tyrosine-coordinated heme protein (HTHP)</fullName>
    </recommendedName>
</protein>
<evidence type="ECO:0000313" key="2">
    <source>
        <dbReference type="Proteomes" id="UP000307380"/>
    </source>
</evidence>
<comment type="caution">
    <text evidence="1">The sequence shown here is derived from an EMBL/GenBank/DDBJ whole genome shotgun (WGS) entry which is preliminary data.</text>
</comment>
<keyword evidence="2" id="KW-1185">Reference proteome</keyword>
<dbReference type="OrthoDB" id="72286at2"/>
<name>A0A4S4FP32_9MICO</name>
<evidence type="ECO:0000313" key="1">
    <source>
        <dbReference type="EMBL" id="THG31285.1"/>
    </source>
</evidence>
<dbReference type="InterPro" id="IPR021111">
    <property type="entry name" value="Hexamer_Tyr-coord_heme_pr_HTHP"/>
</dbReference>
<dbReference type="EMBL" id="SSSN01000011">
    <property type="protein sequence ID" value="THG31285.1"/>
    <property type="molecule type" value="Genomic_DNA"/>
</dbReference>
<dbReference type="Gene3D" id="6.10.80.10">
    <property type="entry name" value="Hexameric tyrosine-coordinated heme protein (HTHP)"/>
    <property type="match status" value="1"/>
</dbReference>
<gene>
    <name evidence="1" type="ORF">E6C70_13360</name>
</gene>
<dbReference type="InterPro" id="IPR038125">
    <property type="entry name" value="HTHP_sf"/>
</dbReference>
<sequence length="84" mass="8983">MNRVPDSELVLVPGGTLITATPDDGRALAITMARHSIHNIQPDLDILKGGRPNYSTNPDSLVAVSQVIAIEFQTIAAANGYWRG</sequence>
<organism evidence="1 2">
    <name type="scientific">Orlajensenia flava</name>
    <dbReference type="NCBI Taxonomy" id="2565934"/>
    <lineage>
        <taxon>Bacteria</taxon>
        <taxon>Bacillati</taxon>
        <taxon>Actinomycetota</taxon>
        <taxon>Actinomycetes</taxon>
        <taxon>Micrococcales</taxon>
        <taxon>Microbacteriaceae</taxon>
        <taxon>Orlajensenia</taxon>
    </lineage>
</organism>
<dbReference type="AlphaFoldDB" id="A0A4S4FP32"/>
<dbReference type="RefSeq" id="WP_136425052.1">
    <property type="nucleotide sequence ID" value="NZ_OZ241748.1"/>
</dbReference>
<proteinExistence type="predicted"/>
<reference evidence="1 2" key="1">
    <citation type="submission" date="2019-04" db="EMBL/GenBank/DDBJ databases">
        <authorList>
            <person name="Jiang L."/>
        </authorList>
    </citation>
    <scope>NUCLEOTIDE SEQUENCE [LARGE SCALE GENOMIC DNA]</scope>
    <source>
        <strain evidence="1 2">YIM 131861</strain>
    </source>
</reference>